<sequence>MFKTVIAYILRFIRTNLGFIFPGRTLTSSPQPQTMGHPMDKKQDAVLGHGSRLRYHDIYENIIDFCGDEDFLRDRYKTLCSCALTCKAWHQRSKENLFRRVRFRQPEQVELFVRTLVDSPGVSTLVHDLHVTPRNAHEHPFFDFAQSAIVHTLTSLRNLQIRQFDWTAQPSDYCDSLRSFTTVTSLEVANVMFANARDFVLLVQSLPALATLSCGLNRFKEPWTKEDSESIWVVGDEEKPGPCSNLTSVVLWSLDNFPPVITSLGRSVSNLQLHQPDDSWPWENICLSVSGYQHLHSISLSLVVGLGARDGRLLNDTSENPFVDANLWLLTLLLRVRSTEMETLDIHLAPSLLPTEDGLWRPTYRSSRTEAIELMFGEGTKSVLSSWHSLKTLIVHLQDNDSDHGAAWWCNTLRDSLGDVAHAMTVQVDYYDPSVSRGRYVYDTVWITET</sequence>
<dbReference type="SUPFAM" id="SSF81383">
    <property type="entry name" value="F-box domain"/>
    <property type="match status" value="1"/>
</dbReference>
<dbReference type="Proteomes" id="UP000230002">
    <property type="component" value="Unassembled WGS sequence"/>
</dbReference>
<dbReference type="STRING" id="1077348.A0A2G8SFP7"/>
<evidence type="ECO:0000313" key="2">
    <source>
        <dbReference type="Proteomes" id="UP000230002"/>
    </source>
</evidence>
<dbReference type="AlphaFoldDB" id="A0A2G8SFP7"/>
<dbReference type="EMBL" id="AYKW01000010">
    <property type="protein sequence ID" value="PIL32573.1"/>
    <property type="molecule type" value="Genomic_DNA"/>
</dbReference>
<name>A0A2G8SFP7_9APHY</name>
<organism evidence="1 2">
    <name type="scientific">Ganoderma sinense ZZ0214-1</name>
    <dbReference type="NCBI Taxonomy" id="1077348"/>
    <lineage>
        <taxon>Eukaryota</taxon>
        <taxon>Fungi</taxon>
        <taxon>Dikarya</taxon>
        <taxon>Basidiomycota</taxon>
        <taxon>Agaricomycotina</taxon>
        <taxon>Agaricomycetes</taxon>
        <taxon>Polyporales</taxon>
        <taxon>Polyporaceae</taxon>
        <taxon>Ganoderma</taxon>
    </lineage>
</organism>
<dbReference type="OrthoDB" id="2739721at2759"/>
<gene>
    <name evidence="1" type="ORF">GSI_05276</name>
</gene>
<dbReference type="InterPro" id="IPR036047">
    <property type="entry name" value="F-box-like_dom_sf"/>
</dbReference>
<comment type="caution">
    <text evidence="1">The sequence shown here is derived from an EMBL/GenBank/DDBJ whole genome shotgun (WGS) entry which is preliminary data.</text>
</comment>
<protein>
    <recommendedName>
        <fullName evidence="3">F-box domain-containing protein</fullName>
    </recommendedName>
</protein>
<keyword evidence="2" id="KW-1185">Reference proteome</keyword>
<evidence type="ECO:0008006" key="3">
    <source>
        <dbReference type="Google" id="ProtNLM"/>
    </source>
</evidence>
<accession>A0A2G8SFP7</accession>
<proteinExistence type="predicted"/>
<reference evidence="1 2" key="1">
    <citation type="journal article" date="2015" name="Sci. Rep.">
        <title>Chromosome-level genome map provides insights into diverse defense mechanisms in the medicinal fungus Ganoderma sinense.</title>
        <authorList>
            <person name="Zhu Y."/>
            <person name="Xu J."/>
            <person name="Sun C."/>
            <person name="Zhou S."/>
            <person name="Xu H."/>
            <person name="Nelson D.R."/>
            <person name="Qian J."/>
            <person name="Song J."/>
            <person name="Luo H."/>
            <person name="Xiang L."/>
            <person name="Li Y."/>
            <person name="Xu Z."/>
            <person name="Ji A."/>
            <person name="Wang L."/>
            <person name="Lu S."/>
            <person name="Hayward A."/>
            <person name="Sun W."/>
            <person name="Li X."/>
            <person name="Schwartz D.C."/>
            <person name="Wang Y."/>
            <person name="Chen S."/>
        </authorList>
    </citation>
    <scope>NUCLEOTIDE SEQUENCE [LARGE SCALE GENOMIC DNA]</scope>
    <source>
        <strain evidence="1 2">ZZ0214-1</strain>
    </source>
</reference>
<evidence type="ECO:0000313" key="1">
    <source>
        <dbReference type="EMBL" id="PIL32573.1"/>
    </source>
</evidence>